<dbReference type="GeneID" id="63725233"/>
<evidence type="ECO:0000313" key="2">
    <source>
        <dbReference type="EMBL" id="OJI98045.1"/>
    </source>
</evidence>
<sequence>MPSILQADVYVSSRLPLAIKRGGESSSFSPISCTLIHGDSEAVLVDTPISISQTEDLARWIKDTAPGKDLRYVYITHGHGDHWFGITVLRKHWPNLRAIATSGTVEHMREQLKPEILDGLWRALFPGDQIPACPEPAEMMESAVFELEGNEFHAVEVGHTDTYNTTVLHVPSIKLVVAGDAVYGDVHQFFGEANTPEKRREWLAALDKIEALQPHTVIAGHKRAGTVDGLFNLHKTRQYILDFEEAVAASSNWEDLWKEVQRRYPRRINPHAILRGAMATFPESKLI</sequence>
<dbReference type="CDD" id="cd07739">
    <property type="entry name" value="metallo-hydrolase-like_MBL-fold"/>
    <property type="match status" value="1"/>
</dbReference>
<dbReference type="PANTHER" id="PTHR42951:SF14">
    <property type="entry name" value="METALLO-BETA-LACTAMASE SUPERFAMILY PROTEIN"/>
    <property type="match status" value="1"/>
</dbReference>
<name>A0A1L9P980_ASPVE</name>
<dbReference type="AlphaFoldDB" id="A0A1L9P980"/>
<dbReference type="Gene3D" id="3.60.15.10">
    <property type="entry name" value="Ribonuclease Z/Hydroxyacylglutathione hydrolase-like"/>
    <property type="match status" value="1"/>
</dbReference>
<accession>A0A1L9P980</accession>
<dbReference type="SMART" id="SM00849">
    <property type="entry name" value="Lactamase_B"/>
    <property type="match status" value="1"/>
</dbReference>
<dbReference type="VEuPathDB" id="FungiDB:ASPVEDRAFT_24951"/>
<dbReference type="InterPro" id="IPR036866">
    <property type="entry name" value="RibonucZ/Hydroxyglut_hydro"/>
</dbReference>
<feature type="domain" description="Metallo-beta-lactamase" evidence="1">
    <location>
        <begin position="30"/>
        <end position="221"/>
    </location>
</feature>
<dbReference type="InterPro" id="IPR050855">
    <property type="entry name" value="NDM-1-like"/>
</dbReference>
<keyword evidence="3" id="KW-1185">Reference proteome</keyword>
<dbReference type="SUPFAM" id="SSF56281">
    <property type="entry name" value="Metallo-hydrolase/oxidoreductase"/>
    <property type="match status" value="1"/>
</dbReference>
<dbReference type="EMBL" id="KV878126">
    <property type="protein sequence ID" value="OJI98045.1"/>
    <property type="molecule type" value="Genomic_DNA"/>
</dbReference>
<organism evidence="2 3">
    <name type="scientific">Aspergillus versicolor CBS 583.65</name>
    <dbReference type="NCBI Taxonomy" id="1036611"/>
    <lineage>
        <taxon>Eukaryota</taxon>
        <taxon>Fungi</taxon>
        <taxon>Dikarya</taxon>
        <taxon>Ascomycota</taxon>
        <taxon>Pezizomycotina</taxon>
        <taxon>Eurotiomycetes</taxon>
        <taxon>Eurotiomycetidae</taxon>
        <taxon>Eurotiales</taxon>
        <taxon>Aspergillaceae</taxon>
        <taxon>Aspergillus</taxon>
        <taxon>Aspergillus subgen. Nidulantes</taxon>
    </lineage>
</organism>
<reference evidence="3" key="1">
    <citation type="journal article" date="2017" name="Genome Biol.">
        <title>Comparative genomics reveals high biological diversity and specific adaptations in the industrially and medically important fungal genus Aspergillus.</title>
        <authorList>
            <person name="de Vries R.P."/>
            <person name="Riley R."/>
            <person name="Wiebenga A."/>
            <person name="Aguilar-Osorio G."/>
            <person name="Amillis S."/>
            <person name="Uchima C.A."/>
            <person name="Anderluh G."/>
            <person name="Asadollahi M."/>
            <person name="Askin M."/>
            <person name="Barry K."/>
            <person name="Battaglia E."/>
            <person name="Bayram O."/>
            <person name="Benocci T."/>
            <person name="Braus-Stromeyer S.A."/>
            <person name="Caldana C."/>
            <person name="Canovas D."/>
            <person name="Cerqueira G.C."/>
            <person name="Chen F."/>
            <person name="Chen W."/>
            <person name="Choi C."/>
            <person name="Clum A."/>
            <person name="Dos Santos R.A."/>
            <person name="Damasio A.R."/>
            <person name="Diallinas G."/>
            <person name="Emri T."/>
            <person name="Fekete E."/>
            <person name="Flipphi M."/>
            <person name="Freyberg S."/>
            <person name="Gallo A."/>
            <person name="Gournas C."/>
            <person name="Habgood R."/>
            <person name="Hainaut M."/>
            <person name="Harispe M.L."/>
            <person name="Henrissat B."/>
            <person name="Hilden K.S."/>
            <person name="Hope R."/>
            <person name="Hossain A."/>
            <person name="Karabika E."/>
            <person name="Karaffa L."/>
            <person name="Karanyi Z."/>
            <person name="Krasevec N."/>
            <person name="Kuo A."/>
            <person name="Kusch H."/>
            <person name="LaButti K."/>
            <person name="Lagendijk E.L."/>
            <person name="Lapidus A."/>
            <person name="Levasseur A."/>
            <person name="Lindquist E."/>
            <person name="Lipzen A."/>
            <person name="Logrieco A.F."/>
            <person name="MacCabe A."/>
            <person name="Maekelae M.R."/>
            <person name="Malavazi I."/>
            <person name="Melin P."/>
            <person name="Meyer V."/>
            <person name="Mielnichuk N."/>
            <person name="Miskei M."/>
            <person name="Molnar A.P."/>
            <person name="Mule G."/>
            <person name="Ngan C.Y."/>
            <person name="Orejas M."/>
            <person name="Orosz E."/>
            <person name="Ouedraogo J.P."/>
            <person name="Overkamp K.M."/>
            <person name="Park H.-S."/>
            <person name="Perrone G."/>
            <person name="Piumi F."/>
            <person name="Punt P.J."/>
            <person name="Ram A.F."/>
            <person name="Ramon A."/>
            <person name="Rauscher S."/>
            <person name="Record E."/>
            <person name="Riano-Pachon D.M."/>
            <person name="Robert V."/>
            <person name="Roehrig J."/>
            <person name="Ruller R."/>
            <person name="Salamov A."/>
            <person name="Salih N.S."/>
            <person name="Samson R.A."/>
            <person name="Sandor E."/>
            <person name="Sanguinetti M."/>
            <person name="Schuetze T."/>
            <person name="Sepcic K."/>
            <person name="Shelest E."/>
            <person name="Sherlock G."/>
            <person name="Sophianopoulou V."/>
            <person name="Squina F.M."/>
            <person name="Sun H."/>
            <person name="Susca A."/>
            <person name="Todd R.B."/>
            <person name="Tsang A."/>
            <person name="Unkles S.E."/>
            <person name="van de Wiele N."/>
            <person name="van Rossen-Uffink D."/>
            <person name="Oliveira J.V."/>
            <person name="Vesth T.C."/>
            <person name="Visser J."/>
            <person name="Yu J.-H."/>
            <person name="Zhou M."/>
            <person name="Andersen M.R."/>
            <person name="Archer D.B."/>
            <person name="Baker S.E."/>
            <person name="Benoit I."/>
            <person name="Brakhage A.A."/>
            <person name="Braus G.H."/>
            <person name="Fischer R."/>
            <person name="Frisvad J.C."/>
            <person name="Goldman G.H."/>
            <person name="Houbraken J."/>
            <person name="Oakley B."/>
            <person name="Pocsi I."/>
            <person name="Scazzocchio C."/>
            <person name="Seiboth B."/>
            <person name="vanKuyk P.A."/>
            <person name="Wortman J."/>
            <person name="Dyer P.S."/>
            <person name="Grigoriev I.V."/>
        </authorList>
    </citation>
    <scope>NUCLEOTIDE SEQUENCE [LARGE SCALE GENOMIC DNA]</scope>
    <source>
        <strain evidence="3">CBS 583.65</strain>
    </source>
</reference>
<protein>
    <recommendedName>
        <fullName evidence="1">Metallo-beta-lactamase domain-containing protein</fullName>
    </recommendedName>
</protein>
<gene>
    <name evidence="2" type="ORF">ASPVEDRAFT_24951</name>
</gene>
<evidence type="ECO:0000259" key="1">
    <source>
        <dbReference type="SMART" id="SM00849"/>
    </source>
</evidence>
<proteinExistence type="predicted"/>
<dbReference type="Proteomes" id="UP000184073">
    <property type="component" value="Unassembled WGS sequence"/>
</dbReference>
<dbReference type="InterPro" id="IPR001279">
    <property type="entry name" value="Metallo-B-lactamas"/>
</dbReference>
<evidence type="ECO:0000313" key="3">
    <source>
        <dbReference type="Proteomes" id="UP000184073"/>
    </source>
</evidence>
<dbReference type="RefSeq" id="XP_040663808.1">
    <property type="nucleotide sequence ID" value="XM_040809722.1"/>
</dbReference>
<dbReference type="Pfam" id="PF00753">
    <property type="entry name" value="Lactamase_B"/>
    <property type="match status" value="1"/>
</dbReference>
<dbReference type="PANTHER" id="PTHR42951">
    <property type="entry name" value="METALLO-BETA-LACTAMASE DOMAIN-CONTAINING"/>
    <property type="match status" value="1"/>
</dbReference>
<dbReference type="OrthoDB" id="536211at2759"/>